<keyword evidence="2" id="KW-1185">Reference proteome</keyword>
<evidence type="ECO:0000313" key="1">
    <source>
        <dbReference type="EMBL" id="MEI9410701.1"/>
    </source>
</evidence>
<reference evidence="1 2" key="1">
    <citation type="submission" date="2022-12" db="EMBL/GenBank/DDBJ databases">
        <authorList>
            <person name="Muema E."/>
        </authorList>
    </citation>
    <scope>NUCLEOTIDE SEQUENCE [LARGE SCALE GENOMIC DNA]</scope>
    <source>
        <strain evidence="2">1326</strain>
    </source>
</reference>
<protein>
    <recommendedName>
        <fullName evidence="3">DUF465 domain-containing protein</fullName>
    </recommendedName>
</protein>
<accession>A0ABU8KYA8</accession>
<organism evidence="1 2">
    <name type="scientific">Mesorhizobium salmacidum</name>
    <dbReference type="NCBI Taxonomy" id="3015171"/>
    <lineage>
        <taxon>Bacteria</taxon>
        <taxon>Pseudomonadati</taxon>
        <taxon>Pseudomonadota</taxon>
        <taxon>Alphaproteobacteria</taxon>
        <taxon>Hyphomicrobiales</taxon>
        <taxon>Phyllobacteriaceae</taxon>
        <taxon>Mesorhizobium</taxon>
    </lineage>
</organism>
<name>A0ABU8KYA8_9HYPH</name>
<proteinExistence type="predicted"/>
<gene>
    <name evidence="1" type="ORF">O7A60_18280</name>
</gene>
<dbReference type="EMBL" id="JAPYKS010000013">
    <property type="protein sequence ID" value="MEI9410701.1"/>
    <property type="molecule type" value="Genomic_DNA"/>
</dbReference>
<dbReference type="RefSeq" id="WP_337107424.1">
    <property type="nucleotide sequence ID" value="NZ_JAPYKS010000013.1"/>
</dbReference>
<comment type="caution">
    <text evidence="1">The sequence shown here is derived from an EMBL/GenBank/DDBJ whole genome shotgun (WGS) entry which is preliminary data.</text>
</comment>
<evidence type="ECO:0008006" key="3">
    <source>
        <dbReference type="Google" id="ProtNLM"/>
    </source>
</evidence>
<dbReference type="Proteomes" id="UP001387293">
    <property type="component" value="Unassembled WGS sequence"/>
</dbReference>
<sequence length="87" mass="10271">MKTTHHFNADTMRLRFHELAAERKRIEEQDVLPLREQLDQVVAKIHVLEAELKPIDKIYREKRQQLVPIDREMGIISRALSGRTAIE</sequence>
<evidence type="ECO:0000313" key="2">
    <source>
        <dbReference type="Proteomes" id="UP001387293"/>
    </source>
</evidence>